<proteinExistence type="predicted"/>
<organism evidence="1">
    <name type="scientific">viral metagenome</name>
    <dbReference type="NCBI Taxonomy" id="1070528"/>
    <lineage>
        <taxon>unclassified sequences</taxon>
        <taxon>metagenomes</taxon>
        <taxon>organismal metagenomes</taxon>
    </lineage>
</organism>
<dbReference type="EMBL" id="MN739358">
    <property type="protein sequence ID" value="QHT00717.1"/>
    <property type="molecule type" value="Genomic_DNA"/>
</dbReference>
<dbReference type="AlphaFoldDB" id="A0A6C0C8N0"/>
<evidence type="ECO:0008006" key="2">
    <source>
        <dbReference type="Google" id="ProtNLM"/>
    </source>
</evidence>
<protein>
    <recommendedName>
        <fullName evidence="2">BTB domain-containing protein</fullName>
    </recommendedName>
</protein>
<name>A0A6C0C8N0_9ZZZZ</name>
<accession>A0A6C0C8N0</accession>
<reference evidence="1" key="1">
    <citation type="journal article" date="2020" name="Nature">
        <title>Giant virus diversity and host interactions through global metagenomics.</title>
        <authorList>
            <person name="Schulz F."/>
            <person name="Roux S."/>
            <person name="Paez-Espino D."/>
            <person name="Jungbluth S."/>
            <person name="Walsh D.A."/>
            <person name="Denef V.J."/>
            <person name="McMahon K.D."/>
            <person name="Konstantinidis K.T."/>
            <person name="Eloe-Fadrosh E.A."/>
            <person name="Kyrpides N.C."/>
            <person name="Woyke T."/>
        </authorList>
    </citation>
    <scope>NUCLEOTIDE SEQUENCE</scope>
    <source>
        <strain evidence="1">GVMAG-M-3300020192-26</strain>
    </source>
</reference>
<evidence type="ECO:0000313" key="1">
    <source>
        <dbReference type="EMBL" id="QHT00717.1"/>
    </source>
</evidence>
<sequence>MENNSTATLDFASDINVVLNDFKIIHLHNQSNTYHLTRQVLMDSALTQDTFSFFYHILLLDTDSFNEKYGSFACVIDRTSYEADLYLNVNSDALYHIINFIQTGKIDCMDIYLTRRKLVDEIFDLAIMFAIPTLVDNFRNIVPEFNI</sequence>